<organism evidence="1">
    <name type="scientific">Mytilinidion resinicola</name>
    <dbReference type="NCBI Taxonomy" id="574789"/>
    <lineage>
        <taxon>Eukaryota</taxon>
        <taxon>Fungi</taxon>
        <taxon>Dikarya</taxon>
        <taxon>Ascomycota</taxon>
        <taxon>Pezizomycotina</taxon>
        <taxon>Dothideomycetes</taxon>
        <taxon>Pleosporomycetidae</taxon>
        <taxon>Mytilinidiales</taxon>
        <taxon>Mytilinidiaceae</taxon>
        <taxon>Mytilinidion</taxon>
    </lineage>
</organism>
<gene>
    <name evidence="1 3" type="ORF">BDZ99DRAFT_465535</name>
</gene>
<proteinExistence type="predicted"/>
<reference evidence="3" key="2">
    <citation type="submission" date="2020-04" db="EMBL/GenBank/DDBJ databases">
        <authorList>
            <consortium name="NCBI Genome Project"/>
        </authorList>
    </citation>
    <scope>NUCLEOTIDE SEQUENCE</scope>
    <source>
        <strain evidence="3">CBS 304.34</strain>
    </source>
</reference>
<sequence length="77" mass="8694">MATATHTCPLRGLGKAHGHGSCIKSKIIPPHCVRHYCMRHQWPCPACGRLFKRSHGRCKACQTKKSLIWIRGYGVIR</sequence>
<protein>
    <submittedName>
        <fullName evidence="1 3">Uncharacterized protein</fullName>
    </submittedName>
</protein>
<evidence type="ECO:0000313" key="3">
    <source>
        <dbReference type="RefSeq" id="XP_033573703.1"/>
    </source>
</evidence>
<accession>A0A6A6YDR5</accession>
<reference evidence="3" key="3">
    <citation type="submission" date="2025-04" db="UniProtKB">
        <authorList>
            <consortium name="RefSeq"/>
        </authorList>
    </citation>
    <scope>IDENTIFICATION</scope>
    <source>
        <strain evidence="3">CBS 304.34</strain>
    </source>
</reference>
<keyword evidence="2" id="KW-1185">Reference proteome</keyword>
<dbReference type="EMBL" id="MU003706">
    <property type="protein sequence ID" value="KAF2806739.1"/>
    <property type="molecule type" value="Genomic_DNA"/>
</dbReference>
<dbReference type="AlphaFoldDB" id="A0A6A6YDR5"/>
<name>A0A6A6YDR5_9PEZI</name>
<evidence type="ECO:0000313" key="2">
    <source>
        <dbReference type="Proteomes" id="UP000504636"/>
    </source>
</evidence>
<dbReference type="RefSeq" id="XP_033573703.1">
    <property type="nucleotide sequence ID" value="XM_033720565.1"/>
</dbReference>
<reference evidence="1 3" key="1">
    <citation type="journal article" date="2020" name="Stud. Mycol.">
        <title>101 Dothideomycetes genomes: a test case for predicting lifestyles and emergence of pathogens.</title>
        <authorList>
            <person name="Haridas S."/>
            <person name="Albert R."/>
            <person name="Binder M."/>
            <person name="Bloem J."/>
            <person name="Labutti K."/>
            <person name="Salamov A."/>
            <person name="Andreopoulos B."/>
            <person name="Baker S."/>
            <person name="Barry K."/>
            <person name="Bills G."/>
            <person name="Bluhm B."/>
            <person name="Cannon C."/>
            <person name="Castanera R."/>
            <person name="Culley D."/>
            <person name="Daum C."/>
            <person name="Ezra D."/>
            <person name="Gonzalez J."/>
            <person name="Henrissat B."/>
            <person name="Kuo A."/>
            <person name="Liang C."/>
            <person name="Lipzen A."/>
            <person name="Lutzoni F."/>
            <person name="Magnuson J."/>
            <person name="Mondo S."/>
            <person name="Nolan M."/>
            <person name="Ohm R."/>
            <person name="Pangilinan J."/>
            <person name="Park H.-J."/>
            <person name="Ramirez L."/>
            <person name="Alfaro M."/>
            <person name="Sun H."/>
            <person name="Tritt A."/>
            <person name="Yoshinaga Y."/>
            <person name="Zwiers L.-H."/>
            <person name="Turgeon B."/>
            <person name="Goodwin S."/>
            <person name="Spatafora J."/>
            <person name="Crous P."/>
            <person name="Grigoriev I."/>
        </authorList>
    </citation>
    <scope>NUCLEOTIDE SEQUENCE</scope>
    <source>
        <strain evidence="1 3">CBS 304.34</strain>
    </source>
</reference>
<dbReference type="GeneID" id="54461458"/>
<evidence type="ECO:0000313" key="1">
    <source>
        <dbReference type="EMBL" id="KAF2806739.1"/>
    </source>
</evidence>
<dbReference type="Proteomes" id="UP000504636">
    <property type="component" value="Unplaced"/>
</dbReference>